<comment type="caution">
    <text evidence="4">The sequence shown here is derived from an EMBL/GenBank/DDBJ whole genome shotgun (WGS) entry which is preliminary data.</text>
</comment>
<protein>
    <submittedName>
        <fullName evidence="4">Disulfide-bond oxidoreductase-like protein</fullName>
    </submittedName>
</protein>
<feature type="domain" description="GST N-terminal" evidence="2">
    <location>
        <begin position="27"/>
        <end position="113"/>
    </location>
</feature>
<dbReference type="AlphaFoldDB" id="A0A086SXY9"/>
<dbReference type="Gene3D" id="1.20.1050.10">
    <property type="match status" value="1"/>
</dbReference>
<dbReference type="HOGENOM" id="CLU_011226_14_0_1"/>
<dbReference type="InterPro" id="IPR040079">
    <property type="entry name" value="Glutathione_S-Trfase"/>
</dbReference>
<dbReference type="InterPro" id="IPR004045">
    <property type="entry name" value="Glutathione_S-Trfase_N"/>
</dbReference>
<proteinExistence type="inferred from homology"/>
<comment type="similarity">
    <text evidence="1">Belongs to the GST superfamily.</text>
</comment>
<name>A0A086SXY9_HAPC1</name>
<dbReference type="SUPFAM" id="SSF47616">
    <property type="entry name" value="GST C-terminal domain-like"/>
    <property type="match status" value="1"/>
</dbReference>
<dbReference type="Proteomes" id="UP000029964">
    <property type="component" value="Unassembled WGS sequence"/>
</dbReference>
<dbReference type="SFLD" id="SFLDG01151">
    <property type="entry name" value="Main.2:_Nu-like"/>
    <property type="match status" value="1"/>
</dbReference>
<dbReference type="PROSITE" id="PS50404">
    <property type="entry name" value="GST_NTER"/>
    <property type="match status" value="1"/>
</dbReference>
<dbReference type="InterPro" id="IPR004046">
    <property type="entry name" value="GST_C"/>
</dbReference>
<keyword evidence="5" id="KW-1185">Reference proteome</keyword>
<dbReference type="PANTHER" id="PTHR44051">
    <property type="entry name" value="GLUTATHIONE S-TRANSFERASE-RELATED"/>
    <property type="match status" value="1"/>
</dbReference>
<organism evidence="4 5">
    <name type="scientific">Hapsidospora chrysogenum (strain ATCC 11550 / CBS 779.69 / DSM 880 / IAM 14645 / JCM 23072 / IMI 49137)</name>
    <name type="common">Acremonium chrysogenum</name>
    <dbReference type="NCBI Taxonomy" id="857340"/>
    <lineage>
        <taxon>Eukaryota</taxon>
        <taxon>Fungi</taxon>
        <taxon>Dikarya</taxon>
        <taxon>Ascomycota</taxon>
        <taxon>Pezizomycotina</taxon>
        <taxon>Sordariomycetes</taxon>
        <taxon>Hypocreomycetidae</taxon>
        <taxon>Hypocreales</taxon>
        <taxon>Bionectriaceae</taxon>
        <taxon>Hapsidospora</taxon>
    </lineage>
</organism>
<dbReference type="SUPFAM" id="SSF52833">
    <property type="entry name" value="Thioredoxin-like"/>
    <property type="match status" value="1"/>
</dbReference>
<evidence type="ECO:0000259" key="2">
    <source>
        <dbReference type="PROSITE" id="PS50404"/>
    </source>
</evidence>
<dbReference type="InterPro" id="IPR010987">
    <property type="entry name" value="Glutathione-S-Trfase_C-like"/>
</dbReference>
<dbReference type="Pfam" id="PF14497">
    <property type="entry name" value="GST_C_3"/>
    <property type="match status" value="1"/>
</dbReference>
<dbReference type="Pfam" id="PF02798">
    <property type="entry name" value="GST_N"/>
    <property type="match status" value="1"/>
</dbReference>
<evidence type="ECO:0000259" key="3">
    <source>
        <dbReference type="PROSITE" id="PS50405"/>
    </source>
</evidence>
<feature type="domain" description="GST C-terminal" evidence="3">
    <location>
        <begin position="120"/>
        <end position="258"/>
    </location>
</feature>
<dbReference type="STRING" id="857340.A0A086SXY9"/>
<dbReference type="OrthoDB" id="422574at2759"/>
<accession>A0A086SXY9</accession>
<evidence type="ECO:0000313" key="4">
    <source>
        <dbReference type="EMBL" id="KFH41971.1"/>
    </source>
</evidence>
<dbReference type="Gene3D" id="3.40.30.10">
    <property type="entry name" value="Glutaredoxin"/>
    <property type="match status" value="1"/>
</dbReference>
<dbReference type="CDD" id="cd10291">
    <property type="entry name" value="GST_C_YfcG_like"/>
    <property type="match status" value="1"/>
</dbReference>
<dbReference type="SFLD" id="SFLDG00358">
    <property type="entry name" value="Main_(cytGST)"/>
    <property type="match status" value="1"/>
</dbReference>
<sequence>MTSRLARLAKHFYATTTATMAASTKTKTDITLYTVNTPNGIKASILLEELNLDYKVRPISLQDNEQKEPWFLEINPNGRIPALTDTGEDGKPIRVFESGAILEYLVARYDKDHKVSYPYGSREHWEVTSWLMWQMGGLGPMQGQANHFNRYAPEKIQYGIDRYLNETRRLYRTMDTHLAKQSSGFLVGDKCTIADMACWGWVAAGSWAGVDIKEFPNLEKWLYKLLERPGFEAGRHVPTRHTMLDDMNKSQEELDKEAAKAREWIQRSMKEEAK</sequence>
<gene>
    <name evidence="4" type="ORF">ACRE_072860</name>
</gene>
<dbReference type="InterPro" id="IPR036249">
    <property type="entry name" value="Thioredoxin-like_sf"/>
</dbReference>
<dbReference type="FunFam" id="3.40.30.10:FF:000172">
    <property type="entry name" value="Glutathione S-transferase GstA"/>
    <property type="match status" value="1"/>
</dbReference>
<evidence type="ECO:0000313" key="5">
    <source>
        <dbReference type="Proteomes" id="UP000029964"/>
    </source>
</evidence>
<dbReference type="InterPro" id="IPR036282">
    <property type="entry name" value="Glutathione-S-Trfase_C_sf"/>
</dbReference>
<dbReference type="PANTHER" id="PTHR44051:SF8">
    <property type="entry name" value="GLUTATHIONE S-TRANSFERASE GSTA"/>
    <property type="match status" value="1"/>
</dbReference>
<dbReference type="SFLD" id="SFLDS00019">
    <property type="entry name" value="Glutathione_Transferase_(cytos"/>
    <property type="match status" value="1"/>
</dbReference>
<dbReference type="PROSITE" id="PS50405">
    <property type="entry name" value="GST_CTER"/>
    <property type="match status" value="1"/>
</dbReference>
<evidence type="ECO:0000256" key="1">
    <source>
        <dbReference type="ARBA" id="ARBA00007409"/>
    </source>
</evidence>
<reference evidence="5" key="1">
    <citation type="journal article" date="2014" name="Genome Announc.">
        <title>Genome sequence and annotation of Acremonium chrysogenum, producer of the beta-lactam antibiotic cephalosporin C.</title>
        <authorList>
            <person name="Terfehr D."/>
            <person name="Dahlmann T.A."/>
            <person name="Specht T."/>
            <person name="Zadra I."/>
            <person name="Kuernsteiner H."/>
            <person name="Kueck U."/>
        </authorList>
    </citation>
    <scope>NUCLEOTIDE SEQUENCE [LARGE SCALE GENOMIC DNA]</scope>
    <source>
        <strain evidence="5">ATCC 11550 / CBS 779.69 / DSM 880 / IAM 14645 / JCM 23072 / IMI 49137</strain>
    </source>
</reference>
<dbReference type="CDD" id="cd03048">
    <property type="entry name" value="GST_N_Ure2p_like"/>
    <property type="match status" value="1"/>
</dbReference>
<dbReference type="EMBL" id="JPKY01000108">
    <property type="protein sequence ID" value="KFH41971.1"/>
    <property type="molecule type" value="Genomic_DNA"/>
</dbReference>